<feature type="binding site" evidence="10">
    <location>
        <position position="171"/>
    </location>
    <ligand>
        <name>CTP</name>
        <dbReference type="ChEBI" id="CHEBI:37563"/>
    </ligand>
</feature>
<evidence type="ECO:0000256" key="10">
    <source>
        <dbReference type="HAMAP-Rule" id="MF_01264"/>
    </source>
</evidence>
<feature type="binding site" evidence="10">
    <location>
        <position position="56"/>
    </location>
    <ligand>
        <name>CTP</name>
        <dbReference type="ChEBI" id="CHEBI:37563"/>
    </ligand>
</feature>
<feature type="domain" description="Polymerase nucleotidyl transferase" evidence="11">
    <location>
        <begin position="50"/>
        <end position="137"/>
    </location>
</feature>
<dbReference type="RefSeq" id="WP_042685125.1">
    <property type="nucleotide sequence ID" value="NZ_DUIH01000013.1"/>
</dbReference>
<evidence type="ECO:0000259" key="13">
    <source>
        <dbReference type="Pfam" id="PF21133"/>
    </source>
</evidence>
<keyword evidence="6 10" id="KW-0692">RNA repair</keyword>
<comment type="catalytic activity">
    <reaction evidence="10">
        <text>a tRNA with a 3' CCA end + 2 CTP + ATP = a tRNA with a 3' CCACCA end + 3 diphosphate</text>
        <dbReference type="Rhea" id="RHEA:76235"/>
        <dbReference type="Rhea" id="RHEA-COMP:10468"/>
        <dbReference type="Rhea" id="RHEA-COMP:18655"/>
        <dbReference type="ChEBI" id="CHEBI:30616"/>
        <dbReference type="ChEBI" id="CHEBI:33019"/>
        <dbReference type="ChEBI" id="CHEBI:37563"/>
        <dbReference type="ChEBI" id="CHEBI:83071"/>
        <dbReference type="ChEBI" id="CHEBI:195187"/>
    </reaction>
</comment>
<keyword evidence="4 10" id="KW-0479">Metal-binding</keyword>
<dbReference type="GO" id="GO:0000049">
    <property type="term" value="F:tRNA binding"/>
    <property type="evidence" value="ECO:0007669"/>
    <property type="project" value="UniProtKB-UniRule"/>
</dbReference>
<organism evidence="14 15">
    <name type="scientific">Methermicoccus shengliensis</name>
    <dbReference type="NCBI Taxonomy" id="660064"/>
    <lineage>
        <taxon>Archaea</taxon>
        <taxon>Methanobacteriati</taxon>
        <taxon>Methanobacteriota</taxon>
        <taxon>Stenosarchaea group</taxon>
        <taxon>Methanomicrobia</taxon>
        <taxon>Methanosarcinales</taxon>
        <taxon>Methermicoccaceae</taxon>
        <taxon>Methermicoccus</taxon>
    </lineage>
</organism>
<dbReference type="Pfam" id="PF21133">
    <property type="entry name" value="CAA_C"/>
    <property type="match status" value="1"/>
</dbReference>
<dbReference type="PIRSF" id="PIRSF005335">
    <property type="entry name" value="CCA_arch"/>
    <property type="match status" value="1"/>
</dbReference>
<evidence type="ECO:0000256" key="8">
    <source>
        <dbReference type="ARBA" id="ARBA00022842"/>
    </source>
</evidence>
<gene>
    <name evidence="10 14" type="primary">cca</name>
    <name evidence="14" type="ORF">HA299_04190</name>
</gene>
<dbReference type="SUPFAM" id="SSF55003">
    <property type="entry name" value="PAP/Archaeal CCA-adding enzyme, C-terminal domain"/>
    <property type="match status" value="1"/>
</dbReference>
<dbReference type="PROSITE" id="PS50152">
    <property type="entry name" value="25A_SYNTH_3"/>
    <property type="match status" value="1"/>
</dbReference>
<dbReference type="HAMAP" id="MF_01264">
    <property type="entry name" value="CCA_arch"/>
    <property type="match status" value="1"/>
</dbReference>
<feature type="binding site" evidence="10">
    <location>
        <position position="171"/>
    </location>
    <ligand>
        <name>ATP</name>
        <dbReference type="ChEBI" id="CHEBI:30616"/>
    </ligand>
</feature>
<dbReference type="Gene3D" id="1.10.1410.30">
    <property type="entry name" value="CCA tRNA nucleotidyltransferase, domain 2"/>
    <property type="match status" value="1"/>
</dbReference>
<keyword evidence="9 10" id="KW-0694">RNA-binding</keyword>
<feature type="domain" description="tRNA nucleotidyltransferase substrate binding" evidence="12">
    <location>
        <begin position="165"/>
        <end position="275"/>
    </location>
</feature>
<dbReference type="Pfam" id="PF01909">
    <property type="entry name" value="NTP_transf_2"/>
    <property type="match status" value="1"/>
</dbReference>
<keyword evidence="7 10" id="KW-0067">ATP-binding</keyword>
<comment type="subunit">
    <text evidence="10">Homodimer.</text>
</comment>
<dbReference type="Proteomes" id="UP000600363">
    <property type="component" value="Unassembled WGS sequence"/>
</dbReference>
<feature type="binding site" evidence="10">
    <location>
        <position position="152"/>
    </location>
    <ligand>
        <name>CTP</name>
        <dbReference type="ChEBI" id="CHEBI:37563"/>
    </ligand>
</feature>
<dbReference type="NCBIfam" id="TIGR03671">
    <property type="entry name" value="cca_archaeal"/>
    <property type="match status" value="1"/>
</dbReference>
<dbReference type="InterPro" id="IPR002934">
    <property type="entry name" value="Polymerase_NTP_transf_dom"/>
</dbReference>
<dbReference type="Gene3D" id="3.30.460.10">
    <property type="entry name" value="Beta Polymerase, domain 2"/>
    <property type="match status" value="1"/>
</dbReference>
<feature type="binding site" evidence="10">
    <location>
        <position position="180"/>
    </location>
    <ligand>
        <name>CTP</name>
        <dbReference type="ChEBI" id="CHEBI:37563"/>
    </ligand>
</feature>
<evidence type="ECO:0000256" key="1">
    <source>
        <dbReference type="ARBA" id="ARBA00022679"/>
    </source>
</evidence>
<feature type="binding site" evidence="10">
    <location>
        <position position="152"/>
    </location>
    <ligand>
        <name>ATP</name>
        <dbReference type="ChEBI" id="CHEBI:30616"/>
    </ligand>
</feature>
<accession>A0A832RX27</accession>
<evidence type="ECO:0000256" key="2">
    <source>
        <dbReference type="ARBA" id="ARBA00022694"/>
    </source>
</evidence>
<dbReference type="Gene3D" id="3.30.70.590">
    <property type="entry name" value="Poly(A) polymerase predicted RNA binding domain"/>
    <property type="match status" value="1"/>
</dbReference>
<evidence type="ECO:0000259" key="11">
    <source>
        <dbReference type="Pfam" id="PF01909"/>
    </source>
</evidence>
<evidence type="ECO:0000313" key="15">
    <source>
        <dbReference type="Proteomes" id="UP000600363"/>
    </source>
</evidence>
<evidence type="ECO:0000313" key="14">
    <source>
        <dbReference type="EMBL" id="HIH69803.1"/>
    </source>
</evidence>
<comment type="catalytic activity">
    <reaction evidence="10">
        <text>a tRNA precursor + 2 CTP + ATP = a tRNA with a 3' CCA end + 3 diphosphate</text>
        <dbReference type="Rhea" id="RHEA:14433"/>
        <dbReference type="Rhea" id="RHEA-COMP:10465"/>
        <dbReference type="Rhea" id="RHEA-COMP:10468"/>
        <dbReference type="ChEBI" id="CHEBI:30616"/>
        <dbReference type="ChEBI" id="CHEBI:33019"/>
        <dbReference type="ChEBI" id="CHEBI:37563"/>
        <dbReference type="ChEBI" id="CHEBI:74896"/>
        <dbReference type="ChEBI" id="CHEBI:83071"/>
        <dbReference type="EC" id="2.7.7.72"/>
    </reaction>
</comment>
<comment type="cofactor">
    <cofactor evidence="10">
        <name>Mg(2+)</name>
        <dbReference type="ChEBI" id="CHEBI:18420"/>
    </cofactor>
</comment>
<dbReference type="AlphaFoldDB" id="A0A832RX27"/>
<evidence type="ECO:0000259" key="12">
    <source>
        <dbReference type="Pfam" id="PF09249"/>
    </source>
</evidence>
<dbReference type="EC" id="2.7.7.72" evidence="10"/>
<dbReference type="InterPro" id="IPR043519">
    <property type="entry name" value="NT_sf"/>
</dbReference>
<feature type="binding site" evidence="10">
    <location>
        <position position="129"/>
    </location>
    <ligand>
        <name>Mg(2+)</name>
        <dbReference type="ChEBI" id="CHEBI:18420"/>
    </ligand>
</feature>
<dbReference type="GO" id="GO:0000287">
    <property type="term" value="F:magnesium ion binding"/>
    <property type="evidence" value="ECO:0007669"/>
    <property type="project" value="UniProtKB-UniRule"/>
</dbReference>
<feature type="binding site" evidence="10">
    <location>
        <position position="59"/>
    </location>
    <ligand>
        <name>CTP</name>
        <dbReference type="ChEBI" id="CHEBI:37563"/>
    </ligand>
</feature>
<keyword evidence="5 10" id="KW-0547">Nucleotide-binding</keyword>
<sequence>MEDEQFIRIKEEVLRRIRPPEDEVERVSALADSLITICEECAHELGLCVTCTLVGSVARGTWLKGDHDFDVFILFPPSTSWEELERLGLEIGRRAARKFASLYKGDAKVIERYADHPYIQLVFEDGEVDFVPAYRIDDASCILSAVDRTPHHTRYVLSHIAGREDEVRLLKQFFKAAGIYGSELKRRGYSGYLCELLVIHYGSFLECIRAMASWRRGTVIDIEGHSTKKHDEPLVVVDPVDPKRNVASALSLDNFARSIHRARAFLSSPSPSFFEIEEESLSIDPRRGTGLLALEFPRPELVDDVLYPQIYHAMESVASLLEREGFRVYSKRVGERDGYICMLFELEVWELPPIKKHMGPPVDLREHAERFLARYRDNPRACSEVYIENGRYCVDLRREHQRADALVAARLKECSLGKHLNEVLTGRAVVLFGEDVMRRGRVFRYA</sequence>
<keyword evidence="2 10" id="KW-0819">tRNA processing</keyword>
<dbReference type="GO" id="GO:0005524">
    <property type="term" value="F:ATP binding"/>
    <property type="evidence" value="ECO:0007669"/>
    <property type="project" value="UniProtKB-UniRule"/>
</dbReference>
<comment type="similarity">
    <text evidence="10">Belongs to the tRNA nucleotidyltransferase/poly(A) polymerase family. Archaeal CCA-adding enzyme subfamily.</text>
</comment>
<feature type="binding site" evidence="10">
    <location>
        <position position="68"/>
    </location>
    <ligand>
        <name>Mg(2+)</name>
        <dbReference type="ChEBI" id="CHEBI:18420"/>
    </ligand>
</feature>
<keyword evidence="1 10" id="KW-0808">Transferase</keyword>
<dbReference type="InterPro" id="IPR015329">
    <property type="entry name" value="tRNA_NucTransf2"/>
</dbReference>
<feature type="binding site" evidence="10">
    <location>
        <position position="70"/>
    </location>
    <ligand>
        <name>Mg(2+)</name>
        <dbReference type="ChEBI" id="CHEBI:18420"/>
    </ligand>
</feature>
<dbReference type="PANTHER" id="PTHR39643:SF1">
    <property type="entry name" value="CCA-ADDING ENZYME"/>
    <property type="match status" value="1"/>
</dbReference>
<dbReference type="GO" id="GO:0001680">
    <property type="term" value="P:tRNA 3'-terminal CCA addition"/>
    <property type="evidence" value="ECO:0007669"/>
    <property type="project" value="UniProtKB-UniRule"/>
</dbReference>
<comment type="miscellaneous">
    <text evidence="10">A single active site specifically recognizes both ATP and CTP and is responsible for their addition.</text>
</comment>
<dbReference type="CDD" id="cd05400">
    <property type="entry name" value="NT_2-5OAS_ClassI-CCAase"/>
    <property type="match status" value="1"/>
</dbReference>
<dbReference type="InterPro" id="IPR042090">
    <property type="entry name" value="CCA_tRNA_nucleotrans_2"/>
</dbReference>
<dbReference type="SUPFAM" id="SSF81301">
    <property type="entry name" value="Nucleotidyltransferase"/>
    <property type="match status" value="1"/>
</dbReference>
<evidence type="ECO:0000256" key="3">
    <source>
        <dbReference type="ARBA" id="ARBA00022695"/>
    </source>
</evidence>
<feature type="binding site" evidence="10">
    <location>
        <position position="56"/>
    </location>
    <ligand>
        <name>ATP</name>
        <dbReference type="ChEBI" id="CHEBI:30616"/>
    </ligand>
</feature>
<dbReference type="GO" id="GO:0042245">
    <property type="term" value="P:RNA repair"/>
    <property type="evidence" value="ECO:0007669"/>
    <property type="project" value="UniProtKB-KW"/>
</dbReference>
<evidence type="ECO:0000256" key="5">
    <source>
        <dbReference type="ARBA" id="ARBA00022741"/>
    </source>
</evidence>
<comment type="caution">
    <text evidence="14">The sequence shown here is derived from an EMBL/GenBank/DDBJ whole genome shotgun (WGS) entry which is preliminary data.</text>
</comment>
<dbReference type="SUPFAM" id="SSF81631">
    <property type="entry name" value="PAP/OAS1 substrate-binding domain"/>
    <property type="match status" value="1"/>
</dbReference>
<reference evidence="14" key="1">
    <citation type="journal article" date="2020" name="bioRxiv">
        <title>A rank-normalized archaeal taxonomy based on genome phylogeny resolves widespread incomplete and uneven classifications.</title>
        <authorList>
            <person name="Rinke C."/>
            <person name="Chuvochina M."/>
            <person name="Mussig A.J."/>
            <person name="Chaumeil P.-A."/>
            <person name="Waite D.W."/>
            <person name="Whitman W.B."/>
            <person name="Parks D.H."/>
            <person name="Hugenholtz P."/>
        </authorList>
    </citation>
    <scope>NUCLEOTIDE SEQUENCE</scope>
    <source>
        <strain evidence="14">UBA12518</strain>
    </source>
</reference>
<feature type="domain" description="CCA-adding enzyme C-terminal" evidence="13">
    <location>
        <begin position="287"/>
        <end position="427"/>
    </location>
</feature>
<feature type="binding site" evidence="10">
    <location>
        <position position="180"/>
    </location>
    <ligand>
        <name>ATP</name>
        <dbReference type="ChEBI" id="CHEBI:30616"/>
    </ligand>
</feature>
<protein>
    <recommendedName>
        <fullName evidence="10">CCA-adding enzyme</fullName>
        <ecNumber evidence="10">2.7.7.72</ecNumber>
    </recommendedName>
    <alternativeName>
        <fullName evidence="10">CCA tRNA nucleotidyltransferase</fullName>
    </alternativeName>
    <alternativeName>
        <fullName evidence="10">tRNA CCA-pyrophosphorylase</fullName>
    </alternativeName>
    <alternativeName>
        <fullName evidence="10">tRNA adenylyl-/cytidylyl- transferase</fullName>
    </alternativeName>
    <alternativeName>
        <fullName evidence="10">tRNA nucleotidyltransferase</fullName>
    </alternativeName>
    <alternativeName>
        <fullName evidence="10">tRNA-NT</fullName>
    </alternativeName>
</protein>
<dbReference type="InterPro" id="IPR011068">
    <property type="entry name" value="NuclTrfase_I-like_C"/>
</dbReference>
<evidence type="ECO:0000256" key="7">
    <source>
        <dbReference type="ARBA" id="ARBA00022840"/>
    </source>
</evidence>
<dbReference type="Gene3D" id="3.30.70.1550">
    <property type="entry name" value="Archaeal tRNA CCA-adding enzyme catalytic domain"/>
    <property type="match status" value="1"/>
</dbReference>
<dbReference type="Pfam" id="PF09249">
    <property type="entry name" value="tRNA_NucTransf2"/>
    <property type="match status" value="1"/>
</dbReference>
<evidence type="ECO:0000256" key="6">
    <source>
        <dbReference type="ARBA" id="ARBA00022800"/>
    </source>
</evidence>
<dbReference type="InterPro" id="IPR006116">
    <property type="entry name" value="NT_2-5OAS_ClassI-CCAase"/>
</dbReference>
<keyword evidence="8 10" id="KW-0460">Magnesium</keyword>
<name>A0A832RX27_9EURY</name>
<feature type="binding site" evidence="10">
    <location>
        <position position="59"/>
    </location>
    <ligand>
        <name>ATP</name>
        <dbReference type="ChEBI" id="CHEBI:30616"/>
    </ligand>
</feature>
<dbReference type="InterPro" id="IPR048833">
    <property type="entry name" value="CAA_C"/>
</dbReference>
<keyword evidence="3 10" id="KW-0548">Nucleotidyltransferase</keyword>
<evidence type="ECO:0000256" key="9">
    <source>
        <dbReference type="ARBA" id="ARBA00022884"/>
    </source>
</evidence>
<dbReference type="EMBL" id="DUIH01000013">
    <property type="protein sequence ID" value="HIH69803.1"/>
    <property type="molecule type" value="Genomic_DNA"/>
</dbReference>
<dbReference type="GO" id="GO:0004810">
    <property type="term" value="F:CCA tRNA nucleotidyltransferase activity"/>
    <property type="evidence" value="ECO:0007669"/>
    <property type="project" value="UniProtKB-UniRule"/>
</dbReference>
<comment type="function">
    <text evidence="10">Catalyzes the addition and repair of the essential 3'-terminal CCA sequence in tRNAs without using a nucleic acid template. Adds these three nucleotides in the order of C, C, and A to the tRNA nucleotide-73, using CTP and ATP as substrates and producing inorganic pyrophosphate. tRNA 3'-terminal CCA addition is required both for tRNA processing and repair. Also involved in tRNA surveillance by mediating tandem CCA addition to generate a CCACCA at the 3' terminus of unstable tRNAs. While stable tRNAs receive only 3'-terminal CCA, unstable tRNAs are marked with CCACCA and rapidly degraded.</text>
</comment>
<proteinExistence type="inferred from homology"/>
<dbReference type="InterPro" id="IPR008229">
    <property type="entry name" value="CCA-adding_arc"/>
</dbReference>
<evidence type="ECO:0000256" key="4">
    <source>
        <dbReference type="ARBA" id="ARBA00022723"/>
    </source>
</evidence>
<dbReference type="PANTHER" id="PTHR39643">
    <property type="entry name" value="CCA-ADDING ENZYME"/>
    <property type="match status" value="1"/>
</dbReference>